<name>A0A9P6B0W4_9AGAM</name>
<dbReference type="Proteomes" id="UP000886523">
    <property type="component" value="Unassembled WGS sequence"/>
</dbReference>
<dbReference type="Pfam" id="PF01926">
    <property type="entry name" value="MMR_HSR1"/>
    <property type="match status" value="1"/>
</dbReference>
<dbReference type="GO" id="GO:0005739">
    <property type="term" value="C:mitochondrion"/>
    <property type="evidence" value="ECO:0007669"/>
    <property type="project" value="TreeGrafter"/>
</dbReference>
<keyword evidence="1" id="KW-0547">Nucleotide-binding</keyword>
<gene>
    <name evidence="3" type="ORF">BS47DRAFT_1343242</name>
</gene>
<evidence type="ECO:0000313" key="3">
    <source>
        <dbReference type="EMBL" id="KAF9514306.1"/>
    </source>
</evidence>
<proteinExistence type="predicted"/>
<dbReference type="PANTHER" id="PTHR11702">
    <property type="entry name" value="DEVELOPMENTALLY REGULATED GTP-BINDING PROTEIN-RELATED"/>
    <property type="match status" value="1"/>
</dbReference>
<keyword evidence="4" id="KW-1185">Reference proteome</keyword>
<dbReference type="InterPro" id="IPR031167">
    <property type="entry name" value="G_OBG"/>
</dbReference>
<feature type="domain" description="OBG-type G" evidence="2">
    <location>
        <begin position="11"/>
        <end position="235"/>
    </location>
</feature>
<dbReference type="AlphaFoldDB" id="A0A9P6B0W4"/>
<accession>A0A9P6B0W4</accession>
<evidence type="ECO:0000313" key="4">
    <source>
        <dbReference type="Proteomes" id="UP000886523"/>
    </source>
</evidence>
<evidence type="ECO:0000256" key="1">
    <source>
        <dbReference type="ARBA" id="ARBA00022741"/>
    </source>
</evidence>
<evidence type="ECO:0000259" key="2">
    <source>
        <dbReference type="PROSITE" id="PS51710"/>
    </source>
</evidence>
<dbReference type="SUPFAM" id="SSF52540">
    <property type="entry name" value="P-loop containing nucleoside triphosphate hydrolases"/>
    <property type="match status" value="1"/>
</dbReference>
<dbReference type="PANTHER" id="PTHR11702:SF31">
    <property type="entry name" value="MITOCHONDRIAL RIBOSOME-ASSOCIATED GTPASE 2"/>
    <property type="match status" value="1"/>
</dbReference>
<sequence length="243" mass="26029">MTIELELKLLADIGLVGFPNAGKSTILRALTNSKAQVAPYAFTTLNPQVGMVRLWDDGTFDHGPGTFIEDDRQATSSGIISTASIVDPFRTEAIRFTIADNPGLLAGASENVGLGHSFLRSIERSLALVYVVDFSKDEPWDDVEVLRMELEAYKEGLSSKARLIIANKADLAVGENGGSEDEVRTAKAKLQRLETAAAYMANSGGEGGEIQVIAVSGKYRQNLDKVVRTLASIVDGERGAGQV</sequence>
<comment type="caution">
    <text evidence="3">The sequence shown here is derived from an EMBL/GenBank/DDBJ whole genome shotgun (WGS) entry which is preliminary data.</text>
</comment>
<dbReference type="EMBL" id="MU128962">
    <property type="protein sequence ID" value="KAF9514306.1"/>
    <property type="molecule type" value="Genomic_DNA"/>
</dbReference>
<dbReference type="OrthoDB" id="347018at2759"/>
<dbReference type="InterPro" id="IPR045086">
    <property type="entry name" value="OBG_GTPase"/>
</dbReference>
<dbReference type="GO" id="GO:0003924">
    <property type="term" value="F:GTPase activity"/>
    <property type="evidence" value="ECO:0007669"/>
    <property type="project" value="InterPro"/>
</dbReference>
<dbReference type="CDD" id="cd01898">
    <property type="entry name" value="Obg"/>
    <property type="match status" value="1"/>
</dbReference>
<dbReference type="Gene3D" id="3.40.50.300">
    <property type="entry name" value="P-loop containing nucleotide triphosphate hydrolases"/>
    <property type="match status" value="1"/>
</dbReference>
<organism evidence="3 4">
    <name type="scientific">Hydnum rufescens UP504</name>
    <dbReference type="NCBI Taxonomy" id="1448309"/>
    <lineage>
        <taxon>Eukaryota</taxon>
        <taxon>Fungi</taxon>
        <taxon>Dikarya</taxon>
        <taxon>Basidiomycota</taxon>
        <taxon>Agaricomycotina</taxon>
        <taxon>Agaricomycetes</taxon>
        <taxon>Cantharellales</taxon>
        <taxon>Hydnaceae</taxon>
        <taxon>Hydnum</taxon>
    </lineage>
</organism>
<dbReference type="PRINTS" id="PR00326">
    <property type="entry name" value="GTP1OBG"/>
</dbReference>
<reference evidence="3" key="1">
    <citation type="journal article" date="2020" name="Nat. Commun.">
        <title>Large-scale genome sequencing of mycorrhizal fungi provides insights into the early evolution of symbiotic traits.</title>
        <authorList>
            <person name="Miyauchi S."/>
            <person name="Kiss E."/>
            <person name="Kuo A."/>
            <person name="Drula E."/>
            <person name="Kohler A."/>
            <person name="Sanchez-Garcia M."/>
            <person name="Morin E."/>
            <person name="Andreopoulos B."/>
            <person name="Barry K.W."/>
            <person name="Bonito G."/>
            <person name="Buee M."/>
            <person name="Carver A."/>
            <person name="Chen C."/>
            <person name="Cichocki N."/>
            <person name="Clum A."/>
            <person name="Culley D."/>
            <person name="Crous P.W."/>
            <person name="Fauchery L."/>
            <person name="Girlanda M."/>
            <person name="Hayes R.D."/>
            <person name="Keri Z."/>
            <person name="LaButti K."/>
            <person name="Lipzen A."/>
            <person name="Lombard V."/>
            <person name="Magnuson J."/>
            <person name="Maillard F."/>
            <person name="Murat C."/>
            <person name="Nolan M."/>
            <person name="Ohm R.A."/>
            <person name="Pangilinan J."/>
            <person name="Pereira M.F."/>
            <person name="Perotto S."/>
            <person name="Peter M."/>
            <person name="Pfister S."/>
            <person name="Riley R."/>
            <person name="Sitrit Y."/>
            <person name="Stielow J.B."/>
            <person name="Szollosi G."/>
            <person name="Zifcakova L."/>
            <person name="Stursova M."/>
            <person name="Spatafora J.W."/>
            <person name="Tedersoo L."/>
            <person name="Vaario L.M."/>
            <person name="Yamada A."/>
            <person name="Yan M."/>
            <person name="Wang P."/>
            <person name="Xu J."/>
            <person name="Bruns T."/>
            <person name="Baldrian P."/>
            <person name="Vilgalys R."/>
            <person name="Dunand C."/>
            <person name="Henrissat B."/>
            <person name="Grigoriev I.V."/>
            <person name="Hibbett D."/>
            <person name="Nagy L.G."/>
            <person name="Martin F.M."/>
        </authorList>
    </citation>
    <scope>NUCLEOTIDE SEQUENCE</scope>
    <source>
        <strain evidence="3">UP504</strain>
    </source>
</reference>
<protein>
    <recommendedName>
        <fullName evidence="2">OBG-type G domain-containing protein</fullName>
    </recommendedName>
</protein>
<dbReference type="InterPro" id="IPR027417">
    <property type="entry name" value="P-loop_NTPase"/>
</dbReference>
<dbReference type="GO" id="GO:0005525">
    <property type="term" value="F:GTP binding"/>
    <property type="evidence" value="ECO:0007669"/>
    <property type="project" value="InterPro"/>
</dbReference>
<dbReference type="PROSITE" id="PS51710">
    <property type="entry name" value="G_OBG"/>
    <property type="match status" value="1"/>
</dbReference>
<dbReference type="InterPro" id="IPR006073">
    <property type="entry name" value="GTP-bd"/>
</dbReference>